<evidence type="ECO:0000313" key="2">
    <source>
        <dbReference type="EMBL" id="MBB6429630.1"/>
    </source>
</evidence>
<gene>
    <name evidence="2" type="ORF">HNQ40_001436</name>
</gene>
<dbReference type="SUPFAM" id="SSF53300">
    <property type="entry name" value="vWA-like"/>
    <property type="match status" value="1"/>
</dbReference>
<feature type="domain" description="DUF58" evidence="1">
    <location>
        <begin position="51"/>
        <end position="282"/>
    </location>
</feature>
<protein>
    <submittedName>
        <fullName evidence="2">Uncharacterized protein (DUF58 family)</fullName>
    </submittedName>
</protein>
<dbReference type="PANTHER" id="PTHR33608">
    <property type="entry name" value="BLL2464 PROTEIN"/>
    <property type="match status" value="1"/>
</dbReference>
<accession>A0A7X0LJQ7</accession>
<dbReference type="RefSeq" id="WP_184677202.1">
    <property type="nucleotide sequence ID" value="NZ_JACHGY010000001.1"/>
</dbReference>
<dbReference type="CDD" id="cd00198">
    <property type="entry name" value="vWFA"/>
    <property type="match status" value="1"/>
</dbReference>
<evidence type="ECO:0000259" key="1">
    <source>
        <dbReference type="Pfam" id="PF01882"/>
    </source>
</evidence>
<dbReference type="PANTHER" id="PTHR33608:SF7">
    <property type="entry name" value="DUF58 DOMAIN-CONTAINING PROTEIN"/>
    <property type="match status" value="1"/>
</dbReference>
<keyword evidence="3" id="KW-1185">Reference proteome</keyword>
<proteinExistence type="predicted"/>
<dbReference type="EMBL" id="JACHGY010000001">
    <property type="protein sequence ID" value="MBB6429630.1"/>
    <property type="molecule type" value="Genomic_DNA"/>
</dbReference>
<organism evidence="2 3">
    <name type="scientific">Algisphaera agarilytica</name>
    <dbReference type="NCBI Taxonomy" id="1385975"/>
    <lineage>
        <taxon>Bacteria</taxon>
        <taxon>Pseudomonadati</taxon>
        <taxon>Planctomycetota</taxon>
        <taxon>Phycisphaerae</taxon>
        <taxon>Phycisphaerales</taxon>
        <taxon>Phycisphaeraceae</taxon>
        <taxon>Algisphaera</taxon>
    </lineage>
</organism>
<dbReference type="Gene3D" id="3.40.50.410">
    <property type="entry name" value="von Willebrand factor, type A domain"/>
    <property type="match status" value="1"/>
</dbReference>
<name>A0A7X0LJQ7_9BACT</name>
<dbReference type="InterPro" id="IPR002881">
    <property type="entry name" value="DUF58"/>
</dbReference>
<dbReference type="AlphaFoldDB" id="A0A7X0LJQ7"/>
<evidence type="ECO:0000313" key="3">
    <source>
        <dbReference type="Proteomes" id="UP000541810"/>
    </source>
</evidence>
<reference evidence="2 3" key="1">
    <citation type="submission" date="2020-08" db="EMBL/GenBank/DDBJ databases">
        <title>Genomic Encyclopedia of Type Strains, Phase IV (KMG-IV): sequencing the most valuable type-strain genomes for metagenomic binning, comparative biology and taxonomic classification.</title>
        <authorList>
            <person name="Goeker M."/>
        </authorList>
    </citation>
    <scope>NUCLEOTIDE SEQUENCE [LARGE SCALE GENOMIC DNA]</scope>
    <source>
        <strain evidence="2 3">DSM 103725</strain>
    </source>
</reference>
<sequence>MPPETTPNFLDPQTLAAIKTIDLQARIIVEGLMSGQHRSPQQGISVEFAQHRQYTPGDDTRFLDWKIYGKTDKLYLKQYQQETNLDLVLLLDCSGSMGYTSLTKQQSGWTNHWTKWNHAACVTAAMANIALRQQDRVGLTLFADDVVNGSRLSNAQNHWKTIAQLLHRAELVKEDNEEPVPIDNTHTHTDLEQIVDRTVARLTRRSLVVLVSDLFDDPEHLEKGLARLHHRHHDVIILQVMDPAELSFDFRDASEFVGLEGEGKLPLDPAALRNAYLDVVQNHLLGIERVARKFDYDYLLLKTDEALGPPLSHFLARRSALIGKG</sequence>
<dbReference type="InterPro" id="IPR036465">
    <property type="entry name" value="vWFA_dom_sf"/>
</dbReference>
<dbReference type="Pfam" id="PF01882">
    <property type="entry name" value="DUF58"/>
    <property type="match status" value="1"/>
</dbReference>
<dbReference type="Proteomes" id="UP000541810">
    <property type="component" value="Unassembled WGS sequence"/>
</dbReference>
<comment type="caution">
    <text evidence="2">The sequence shown here is derived from an EMBL/GenBank/DDBJ whole genome shotgun (WGS) entry which is preliminary data.</text>
</comment>